<evidence type="ECO:0000313" key="12">
    <source>
        <dbReference type="Proteomes" id="UP000059074"/>
    </source>
</evidence>
<dbReference type="Pfam" id="PF01471">
    <property type="entry name" value="PG_binding_1"/>
    <property type="match status" value="1"/>
</dbReference>
<keyword evidence="6 7" id="KW-0961">Cell wall biogenesis/degradation</keyword>
<dbReference type="GO" id="GO:0016740">
    <property type="term" value="F:transferase activity"/>
    <property type="evidence" value="ECO:0007669"/>
    <property type="project" value="UniProtKB-KW"/>
</dbReference>
<comment type="pathway">
    <text evidence="1 7">Cell wall biogenesis; peptidoglycan biosynthesis.</text>
</comment>
<reference evidence="11 12" key="1">
    <citation type="submission" date="2015-10" db="EMBL/GenBank/DDBJ databases">
        <title>Transcriptomic analysis of a linuron degrading triple-species bacterial consortium.</title>
        <authorList>
            <person name="Albers P."/>
        </authorList>
    </citation>
    <scope>NUCLEOTIDE SEQUENCE [LARGE SCALE GENOMIC DNA]</scope>
    <source>
        <strain evidence="11 12">WDL6</strain>
    </source>
</reference>
<dbReference type="GO" id="GO:0009252">
    <property type="term" value="P:peptidoglycan biosynthetic process"/>
    <property type="evidence" value="ECO:0007669"/>
    <property type="project" value="UniProtKB-UniPathway"/>
</dbReference>
<evidence type="ECO:0000313" key="11">
    <source>
        <dbReference type="EMBL" id="KWT70326.1"/>
    </source>
</evidence>
<keyword evidence="12" id="KW-1185">Reference proteome</keyword>
<feature type="region of interest" description="Disordered" evidence="8">
    <location>
        <begin position="55"/>
        <end position="137"/>
    </location>
</feature>
<dbReference type="Pfam" id="PF03734">
    <property type="entry name" value="YkuD"/>
    <property type="match status" value="1"/>
</dbReference>
<keyword evidence="3" id="KW-0808">Transferase</keyword>
<dbReference type="InterPro" id="IPR052905">
    <property type="entry name" value="LD-transpeptidase_YkuD-like"/>
</dbReference>
<dbReference type="InterPro" id="IPR036365">
    <property type="entry name" value="PGBD-like_sf"/>
</dbReference>
<evidence type="ECO:0000256" key="2">
    <source>
        <dbReference type="ARBA" id="ARBA00005992"/>
    </source>
</evidence>
<evidence type="ECO:0000256" key="8">
    <source>
        <dbReference type="SAM" id="MobiDB-lite"/>
    </source>
</evidence>
<dbReference type="AlphaFoldDB" id="A0A109BK65"/>
<gene>
    <name evidence="11" type="ORF">APY04_1003</name>
</gene>
<evidence type="ECO:0000256" key="5">
    <source>
        <dbReference type="ARBA" id="ARBA00022984"/>
    </source>
</evidence>
<dbReference type="Pfam" id="PF20142">
    <property type="entry name" value="Scaffold"/>
    <property type="match status" value="1"/>
</dbReference>
<dbReference type="EMBL" id="LMTR01000032">
    <property type="protein sequence ID" value="KWT70326.1"/>
    <property type="molecule type" value="Genomic_DNA"/>
</dbReference>
<dbReference type="GO" id="GO:0071555">
    <property type="term" value="P:cell wall organization"/>
    <property type="evidence" value="ECO:0007669"/>
    <property type="project" value="UniProtKB-UniRule"/>
</dbReference>
<feature type="region of interest" description="Disordered" evidence="8">
    <location>
        <begin position="149"/>
        <end position="169"/>
    </location>
</feature>
<feature type="compositionally biased region" description="Polar residues" evidence="8">
    <location>
        <begin position="824"/>
        <end position="834"/>
    </location>
</feature>
<feature type="domain" description="L,D-TPase catalytic" evidence="10">
    <location>
        <begin position="544"/>
        <end position="738"/>
    </location>
</feature>
<evidence type="ECO:0000256" key="9">
    <source>
        <dbReference type="SAM" id="SignalP"/>
    </source>
</evidence>
<accession>A0A109BK65</accession>
<dbReference type="Gene3D" id="1.10.101.10">
    <property type="entry name" value="PGBD-like superfamily/PGBD"/>
    <property type="match status" value="1"/>
</dbReference>
<feature type="chain" id="PRO_5007132652" description="L,D-TPase catalytic domain-containing protein" evidence="9">
    <location>
        <begin position="32"/>
        <end position="842"/>
    </location>
</feature>
<dbReference type="InterPro" id="IPR045380">
    <property type="entry name" value="LD_TPept_scaffold_dom"/>
</dbReference>
<keyword evidence="4 7" id="KW-0133">Cell shape</keyword>
<dbReference type="GO" id="GO:0004180">
    <property type="term" value="F:carboxypeptidase activity"/>
    <property type="evidence" value="ECO:0007669"/>
    <property type="project" value="UniProtKB-ARBA"/>
</dbReference>
<organism evidence="11 12">
    <name type="scientific">Hyphomicrobium sulfonivorans</name>
    <dbReference type="NCBI Taxonomy" id="121290"/>
    <lineage>
        <taxon>Bacteria</taxon>
        <taxon>Pseudomonadati</taxon>
        <taxon>Pseudomonadota</taxon>
        <taxon>Alphaproteobacteria</taxon>
        <taxon>Hyphomicrobiales</taxon>
        <taxon>Hyphomicrobiaceae</taxon>
        <taxon>Hyphomicrobium</taxon>
    </lineage>
</organism>
<evidence type="ECO:0000256" key="4">
    <source>
        <dbReference type="ARBA" id="ARBA00022960"/>
    </source>
</evidence>
<comment type="similarity">
    <text evidence="2">Belongs to the YkuD family.</text>
</comment>
<evidence type="ECO:0000256" key="3">
    <source>
        <dbReference type="ARBA" id="ARBA00022679"/>
    </source>
</evidence>
<evidence type="ECO:0000256" key="7">
    <source>
        <dbReference type="PROSITE-ProRule" id="PRU01373"/>
    </source>
</evidence>
<dbReference type="Proteomes" id="UP000059074">
    <property type="component" value="Unassembled WGS sequence"/>
</dbReference>
<dbReference type="Gene3D" id="2.40.440.10">
    <property type="entry name" value="L,D-transpeptidase catalytic domain-like"/>
    <property type="match status" value="1"/>
</dbReference>
<dbReference type="InterPro" id="IPR036366">
    <property type="entry name" value="PGBDSf"/>
</dbReference>
<dbReference type="OrthoDB" id="9778545at2"/>
<dbReference type="InterPro" id="IPR005490">
    <property type="entry name" value="LD_TPept_cat_dom"/>
</dbReference>
<evidence type="ECO:0000256" key="6">
    <source>
        <dbReference type="ARBA" id="ARBA00023316"/>
    </source>
</evidence>
<name>A0A109BK65_HYPSL</name>
<keyword evidence="5 7" id="KW-0573">Peptidoglycan synthesis</keyword>
<dbReference type="PROSITE" id="PS52029">
    <property type="entry name" value="LD_TPASE"/>
    <property type="match status" value="1"/>
</dbReference>
<sequence>MIEKTGVSKRVGMLPAIAVLWFAGSLATVNAQNAVSAQAVAAATAQVAEPTVAAVAAQTETPSGHPLSPPNVVPEPHPQSQPIDAAATPAASDQQPAPASAAVVPAGASPIETGTTTPYVSVNPAPSQPPAAIDAAPGPSVIEQAPAAAALDAQPEPQAHPAAVAAPTPPVTASELPAVAAQPVAAPPVANAAVDAVAPAAPAAAPSTSAAVAPVPVPEPDHQPAAAPADGAAPAATAAIAVPTPGEALSDSTAQVLPPADSVVAAIRTKLSSLSQTLTNDEREALSNYYGQMTGTALWASPTGLTAKGKAVVSEIGRAENWGLPGEAFSVPSIGISELTPEAAADAELQVSTAVLLYARYARGGRINPRNISQLMDQSPDLVAPATVLSEVAATGSPDVYLTSMHPPHPQFEALRKKLLELRGVDGKEHDEPEVDPALTVKLPPGRLLRLGVTDDQVSLVRQRLKVPADDPADENVFDESVRNAVLEFQRSNNLAADGLVGNGTRQVLNGGTAPPRASAESTIQRILINMERWRWVPRDMGEFHVWDNVPEYLTRVVKNGQVVLRDEIVVGQPSWPTPVFSADMKTIVFRPSWGVPNGIKTKELGPLLRKSNSGGGGLFGLFGGGGYSAQAVLDAHDLQAYQNGRRIDPNSVNWASVDIRAYHFTQPPGPKNVLGEVKFMFPNKHDVYMHDTPQRNLFAKSYRALSHGCLRVHHPRRFAEVLLEQDKGWSSSQVGNMFSRGGEIALSTHIPVHITYMTARVDDNGKLHTFGDFYGLDSRTAAALTGRSIRFEQQPADLEAIAEAEGRPQPQQQQRKQQRKQQYSNSSPNSLSDVIQGLFSP</sequence>
<dbReference type="InterPro" id="IPR002477">
    <property type="entry name" value="Peptidoglycan-bd-like"/>
</dbReference>
<feature type="active site" description="Nucleophile" evidence="7">
    <location>
        <position position="710"/>
    </location>
</feature>
<evidence type="ECO:0000256" key="1">
    <source>
        <dbReference type="ARBA" id="ARBA00004752"/>
    </source>
</evidence>
<proteinExistence type="inferred from homology"/>
<comment type="caution">
    <text evidence="11">The sequence shown here is derived from an EMBL/GenBank/DDBJ whole genome shotgun (WGS) entry which is preliminary data.</text>
</comment>
<dbReference type="PANTHER" id="PTHR41533:SF2">
    <property type="entry name" value="BLR7131 PROTEIN"/>
    <property type="match status" value="1"/>
</dbReference>
<dbReference type="PANTHER" id="PTHR41533">
    <property type="entry name" value="L,D-TRANSPEPTIDASE HI_1667-RELATED"/>
    <property type="match status" value="1"/>
</dbReference>
<dbReference type="RefSeq" id="WP_068460271.1">
    <property type="nucleotide sequence ID" value="NZ_LMTR01000032.1"/>
</dbReference>
<dbReference type="SUPFAM" id="SSF141523">
    <property type="entry name" value="L,D-transpeptidase catalytic domain-like"/>
    <property type="match status" value="1"/>
</dbReference>
<dbReference type="STRING" id="121290.APY04_1003"/>
<dbReference type="PATRIC" id="fig|121290.4.peg.881"/>
<feature type="signal peptide" evidence="9">
    <location>
        <begin position="1"/>
        <end position="31"/>
    </location>
</feature>
<feature type="region of interest" description="Disordered" evidence="8">
    <location>
        <begin position="798"/>
        <end position="842"/>
    </location>
</feature>
<evidence type="ECO:0000259" key="10">
    <source>
        <dbReference type="PROSITE" id="PS52029"/>
    </source>
</evidence>
<feature type="compositionally biased region" description="Pro residues" evidence="8">
    <location>
        <begin position="67"/>
        <end position="79"/>
    </location>
</feature>
<feature type="active site" description="Proton donor/acceptor" evidence="7">
    <location>
        <position position="691"/>
    </location>
</feature>
<dbReference type="UniPathway" id="UPA00219"/>
<dbReference type="GO" id="GO:0008360">
    <property type="term" value="P:regulation of cell shape"/>
    <property type="evidence" value="ECO:0007669"/>
    <property type="project" value="UniProtKB-UniRule"/>
</dbReference>
<dbReference type="CDD" id="cd16913">
    <property type="entry name" value="YkuD_like"/>
    <property type="match status" value="1"/>
</dbReference>
<protein>
    <recommendedName>
        <fullName evidence="10">L,D-TPase catalytic domain-containing protein</fullName>
    </recommendedName>
</protein>
<dbReference type="InterPro" id="IPR038063">
    <property type="entry name" value="Transpep_catalytic_dom"/>
</dbReference>
<feature type="compositionally biased region" description="Low complexity" evidence="8">
    <location>
        <begin position="80"/>
        <end position="111"/>
    </location>
</feature>
<dbReference type="SUPFAM" id="SSF47090">
    <property type="entry name" value="PGBD-like"/>
    <property type="match status" value="1"/>
</dbReference>
<keyword evidence="9" id="KW-0732">Signal</keyword>